<comment type="caution">
    <text evidence="2">The sequence shown here is derived from an EMBL/GenBank/DDBJ whole genome shotgun (WGS) entry which is preliminary data.</text>
</comment>
<name>A0AA40KQ48_9HYME</name>
<evidence type="ECO:0000313" key="2">
    <source>
        <dbReference type="EMBL" id="KAK1128653.1"/>
    </source>
</evidence>
<evidence type="ECO:0000313" key="3">
    <source>
        <dbReference type="Proteomes" id="UP001177670"/>
    </source>
</evidence>
<gene>
    <name evidence="2" type="ORF">K0M31_003109</name>
</gene>
<dbReference type="EMBL" id="JAHYIQ010000010">
    <property type="protein sequence ID" value="KAK1128653.1"/>
    <property type="molecule type" value="Genomic_DNA"/>
</dbReference>
<feature type="region of interest" description="Disordered" evidence="1">
    <location>
        <begin position="17"/>
        <end position="41"/>
    </location>
</feature>
<dbReference type="AlphaFoldDB" id="A0AA40KQ48"/>
<evidence type="ECO:0000256" key="1">
    <source>
        <dbReference type="SAM" id="MobiDB-lite"/>
    </source>
</evidence>
<protein>
    <submittedName>
        <fullName evidence="2">Uncharacterized protein</fullName>
    </submittedName>
</protein>
<dbReference type="Proteomes" id="UP001177670">
    <property type="component" value="Unassembled WGS sequence"/>
</dbReference>
<organism evidence="2 3">
    <name type="scientific">Melipona bicolor</name>
    <dbReference type="NCBI Taxonomy" id="60889"/>
    <lineage>
        <taxon>Eukaryota</taxon>
        <taxon>Metazoa</taxon>
        <taxon>Ecdysozoa</taxon>
        <taxon>Arthropoda</taxon>
        <taxon>Hexapoda</taxon>
        <taxon>Insecta</taxon>
        <taxon>Pterygota</taxon>
        <taxon>Neoptera</taxon>
        <taxon>Endopterygota</taxon>
        <taxon>Hymenoptera</taxon>
        <taxon>Apocrita</taxon>
        <taxon>Aculeata</taxon>
        <taxon>Apoidea</taxon>
        <taxon>Anthophila</taxon>
        <taxon>Apidae</taxon>
        <taxon>Melipona</taxon>
    </lineage>
</organism>
<accession>A0AA40KQ48</accession>
<sequence>MWPCTTRDMTRELLERRRQKRKKRKDLFPCDPADVHDGFEDPAKDYSDLKELGHARIPQSCPPPSKMSVSVDRAAGEQPGLVNGDYIIFELPSKTQGNRIYADVCLRGLKGMHLPELGVLRTRRKTWKFCFYQAIVSLLVKTQLRYLLNLF</sequence>
<proteinExistence type="predicted"/>
<keyword evidence="3" id="KW-1185">Reference proteome</keyword>
<reference evidence="2" key="1">
    <citation type="submission" date="2021-10" db="EMBL/GenBank/DDBJ databases">
        <title>Melipona bicolor Genome sequencing and assembly.</title>
        <authorList>
            <person name="Araujo N.S."/>
            <person name="Arias M.C."/>
        </authorList>
    </citation>
    <scope>NUCLEOTIDE SEQUENCE</scope>
    <source>
        <strain evidence="2">USP_2M_L1-L4_2017</strain>
        <tissue evidence="2">Whole body</tissue>
    </source>
</reference>